<protein>
    <submittedName>
        <fullName evidence="7">Glucokinase regulatory protein</fullName>
    </submittedName>
</protein>
<comment type="similarity">
    <text evidence="2">Belongs to the MS4A family.</text>
</comment>
<dbReference type="Pfam" id="PF04103">
    <property type="entry name" value="CD20"/>
    <property type="match status" value="1"/>
</dbReference>
<evidence type="ECO:0000256" key="4">
    <source>
        <dbReference type="ARBA" id="ARBA00022989"/>
    </source>
</evidence>
<evidence type="ECO:0000256" key="5">
    <source>
        <dbReference type="ARBA" id="ARBA00023136"/>
    </source>
</evidence>
<evidence type="ECO:0000256" key="3">
    <source>
        <dbReference type="ARBA" id="ARBA00022692"/>
    </source>
</evidence>
<evidence type="ECO:0000256" key="1">
    <source>
        <dbReference type="ARBA" id="ARBA00004141"/>
    </source>
</evidence>
<comment type="subcellular location">
    <subcellularLocation>
        <location evidence="1">Membrane</location>
        <topology evidence="1">Multi-pass membrane protein</topology>
    </subcellularLocation>
</comment>
<organism evidence="7 8">
    <name type="scientific">Platysternon megacephalum</name>
    <name type="common">big-headed turtle</name>
    <dbReference type="NCBI Taxonomy" id="55544"/>
    <lineage>
        <taxon>Eukaryota</taxon>
        <taxon>Metazoa</taxon>
        <taxon>Chordata</taxon>
        <taxon>Craniata</taxon>
        <taxon>Vertebrata</taxon>
        <taxon>Euteleostomi</taxon>
        <taxon>Archelosauria</taxon>
        <taxon>Testudinata</taxon>
        <taxon>Testudines</taxon>
        <taxon>Cryptodira</taxon>
        <taxon>Durocryptodira</taxon>
        <taxon>Testudinoidea</taxon>
        <taxon>Platysternidae</taxon>
        <taxon>Platysternon</taxon>
    </lineage>
</organism>
<comment type="caution">
    <text evidence="7">The sequence shown here is derived from an EMBL/GenBank/DDBJ whole genome shotgun (WGS) entry which is preliminary data.</text>
</comment>
<dbReference type="InterPro" id="IPR007237">
    <property type="entry name" value="CD20-like"/>
</dbReference>
<keyword evidence="8" id="KW-1185">Reference proteome</keyword>
<dbReference type="STRING" id="55544.A0A4D9DPN2"/>
<feature type="transmembrane region" description="Helical" evidence="6">
    <location>
        <begin position="88"/>
        <end position="109"/>
    </location>
</feature>
<dbReference type="InterPro" id="IPR030417">
    <property type="entry name" value="MS4A"/>
</dbReference>
<feature type="transmembrane region" description="Helical" evidence="6">
    <location>
        <begin position="195"/>
        <end position="218"/>
    </location>
</feature>
<dbReference type="PANTHER" id="PTHR23320">
    <property type="entry name" value="MEMBRANE-SPANNING 4-DOMAINS SUBFAMILY A MS4A -RELATED"/>
    <property type="match status" value="1"/>
</dbReference>
<evidence type="ECO:0000256" key="2">
    <source>
        <dbReference type="ARBA" id="ARBA00009565"/>
    </source>
</evidence>
<gene>
    <name evidence="7" type="ORF">DR999_PMT18378</name>
</gene>
<keyword evidence="4 6" id="KW-1133">Transmembrane helix</keyword>
<name>A0A4D9DPN2_9SAUR</name>
<evidence type="ECO:0000313" key="8">
    <source>
        <dbReference type="Proteomes" id="UP000297703"/>
    </source>
</evidence>
<sequence length="268" mass="28744">MAAPGSMANGVLVFMPPNSAGIVHQGQGVSGAISQIPEMVQYGPQQFRVMNPGNQPLGSVYPRSPAEQVEQLKKVGMMERFLKAQPKTLGAIQILIGLMHIGFGGVSAVFVEYHFYVSISIIGGYPFWGGLFFVISGSLSVAAENRGNICLVRGSLGMNITSAIFSAIGIILFLTELIINASDYSYDYEDAAKGIMVMLFLMTILEFSIAVSTSYFACQAICYTPNTAMFMPYATNANFGIPSAPMAPPPPYTNVAYDPKEETEQGAS</sequence>
<feature type="transmembrane region" description="Helical" evidence="6">
    <location>
        <begin position="115"/>
        <end position="135"/>
    </location>
</feature>
<keyword evidence="3 6" id="KW-0812">Transmembrane</keyword>
<dbReference type="Proteomes" id="UP000297703">
    <property type="component" value="Unassembled WGS sequence"/>
</dbReference>
<dbReference type="GO" id="GO:0005886">
    <property type="term" value="C:plasma membrane"/>
    <property type="evidence" value="ECO:0007669"/>
    <property type="project" value="TreeGrafter"/>
</dbReference>
<accession>A0A4D9DPN2</accession>
<keyword evidence="5 6" id="KW-0472">Membrane</keyword>
<dbReference type="PANTHER" id="PTHR23320:SF155">
    <property type="entry name" value="MEMBRANE-SPANNING 4-DOMAINS SUBFAMILY A MEMBER 8"/>
    <property type="match status" value="1"/>
</dbReference>
<dbReference type="AlphaFoldDB" id="A0A4D9DPN2"/>
<evidence type="ECO:0000313" key="7">
    <source>
        <dbReference type="EMBL" id="TFJ99595.1"/>
    </source>
</evidence>
<proteinExistence type="inferred from homology"/>
<feature type="transmembrane region" description="Helical" evidence="6">
    <location>
        <begin position="156"/>
        <end position="175"/>
    </location>
</feature>
<dbReference type="OrthoDB" id="10071849at2759"/>
<reference evidence="7 8" key="1">
    <citation type="submission" date="2019-04" db="EMBL/GenBank/DDBJ databases">
        <title>Draft genome of the big-headed turtle Platysternon megacephalum.</title>
        <authorList>
            <person name="Gong S."/>
        </authorList>
    </citation>
    <scope>NUCLEOTIDE SEQUENCE [LARGE SCALE GENOMIC DNA]</scope>
    <source>
        <strain evidence="7">DO16091913</strain>
        <tissue evidence="7">Muscle</tissue>
    </source>
</reference>
<dbReference type="EMBL" id="QXTE01000319">
    <property type="protein sequence ID" value="TFJ99595.1"/>
    <property type="molecule type" value="Genomic_DNA"/>
</dbReference>
<reference evidence="7 8" key="2">
    <citation type="submission" date="2019-04" db="EMBL/GenBank/DDBJ databases">
        <title>The genome sequence of big-headed turtle.</title>
        <authorList>
            <person name="Gong S."/>
        </authorList>
    </citation>
    <scope>NUCLEOTIDE SEQUENCE [LARGE SCALE GENOMIC DNA]</scope>
    <source>
        <strain evidence="7">DO16091913</strain>
        <tissue evidence="7">Muscle</tissue>
    </source>
</reference>
<evidence type="ECO:0000256" key="6">
    <source>
        <dbReference type="SAM" id="Phobius"/>
    </source>
</evidence>
<dbReference type="GO" id="GO:0007166">
    <property type="term" value="P:cell surface receptor signaling pathway"/>
    <property type="evidence" value="ECO:0007669"/>
    <property type="project" value="TreeGrafter"/>
</dbReference>